<gene>
    <name evidence="2" type="ORF">IE4872_PC00477</name>
</gene>
<keyword evidence="2" id="KW-0575">Peroxidase</keyword>
<evidence type="ECO:0000313" key="2">
    <source>
        <dbReference type="EMBL" id="APO70491.1"/>
    </source>
</evidence>
<reference evidence="2 3" key="1">
    <citation type="submission" date="2016-09" db="EMBL/GenBank/DDBJ databases">
        <title>The complete genome sequences of Rhizobium gallicum, symbiovars gallicum and phaseoli, symbionts associated to common bean (Phaseolus vulgaris).</title>
        <authorList>
            <person name="Bustos P."/>
            <person name="Santamaria R.I."/>
            <person name="Perez-Carrascal O.M."/>
            <person name="Juarez S."/>
            <person name="Lozano L."/>
            <person name="Martinez-Flores I."/>
            <person name="Martinez-Romero E."/>
            <person name="Cevallos M."/>
            <person name="Romero D."/>
            <person name="Davila G."/>
            <person name="Gonzalez V."/>
        </authorList>
    </citation>
    <scope>NUCLEOTIDE SEQUENCE [LARGE SCALE GENOMIC DNA]</scope>
    <source>
        <strain evidence="2 3">IE4872</strain>
        <plasmid evidence="3">prgalie4872c</plasmid>
    </source>
</reference>
<name>A0A1L5NRG4_9HYPH</name>
<dbReference type="InterPro" id="IPR029032">
    <property type="entry name" value="AhpD-like"/>
</dbReference>
<feature type="domain" description="Carboxymuconolactone decarboxylase-like" evidence="1">
    <location>
        <begin position="59"/>
        <end position="137"/>
    </location>
</feature>
<dbReference type="InterPro" id="IPR004675">
    <property type="entry name" value="AhpD_core"/>
</dbReference>
<evidence type="ECO:0000313" key="3">
    <source>
        <dbReference type="Proteomes" id="UP000184749"/>
    </source>
</evidence>
<evidence type="ECO:0000259" key="1">
    <source>
        <dbReference type="Pfam" id="PF02627"/>
    </source>
</evidence>
<dbReference type="RefSeq" id="WP_074070955.1">
    <property type="nucleotide sequence ID" value="NZ_CP017104.1"/>
</dbReference>
<dbReference type="EMBL" id="CP017104">
    <property type="protein sequence ID" value="APO70491.1"/>
    <property type="molecule type" value="Genomic_DNA"/>
</dbReference>
<dbReference type="PANTHER" id="PTHR35446">
    <property type="entry name" value="SI:CH211-175M2.5"/>
    <property type="match status" value="1"/>
</dbReference>
<keyword evidence="2" id="KW-0560">Oxidoreductase</keyword>
<dbReference type="NCBIfam" id="TIGR01926">
    <property type="entry name" value="peroxid_rel"/>
    <property type="match status" value="1"/>
</dbReference>
<dbReference type="NCBIfam" id="TIGR00778">
    <property type="entry name" value="ahpD_dom"/>
    <property type="match status" value="1"/>
</dbReference>
<sequence>MSDAGNDKSGHSAALSWLLLDEAPLRAEVASIFDTTLKDGGYIRNSQRVFAHQPERFVAYTRYGDVVMNTDYSVLDEKEREIIALAVSAFNRCTVCIFSHAAELRRLTGDPVWVEKLALNPHHVELSERERALVRYALKLTASPADIAPSDLNALRTAGLGEAAILELAHLVAYYNLSNRLMTGLGVRPTDQAYFAHRTKE</sequence>
<dbReference type="InterPro" id="IPR003779">
    <property type="entry name" value="CMD-like"/>
</dbReference>
<protein>
    <submittedName>
        <fullName evidence="2">Peroxidase-related protein</fullName>
    </submittedName>
</protein>
<keyword evidence="2" id="KW-0614">Plasmid</keyword>
<dbReference type="AlphaFoldDB" id="A0A1L5NRG4"/>
<geneLocation type="plasmid" evidence="3">
    <name>prgalie4872c</name>
</geneLocation>
<dbReference type="OrthoDB" id="8376669at2"/>
<dbReference type="GO" id="GO:0051920">
    <property type="term" value="F:peroxiredoxin activity"/>
    <property type="evidence" value="ECO:0007669"/>
    <property type="project" value="InterPro"/>
</dbReference>
<accession>A0A1L5NRG4</accession>
<dbReference type="Proteomes" id="UP000184749">
    <property type="component" value="Plasmid pRgalIE4872c"/>
</dbReference>
<dbReference type="Pfam" id="PF02627">
    <property type="entry name" value="CMD"/>
    <property type="match status" value="1"/>
</dbReference>
<organism evidence="2 3">
    <name type="scientific">Rhizobium gallicum</name>
    <dbReference type="NCBI Taxonomy" id="56730"/>
    <lineage>
        <taxon>Bacteria</taxon>
        <taxon>Pseudomonadati</taxon>
        <taxon>Pseudomonadota</taxon>
        <taxon>Alphaproteobacteria</taxon>
        <taxon>Hyphomicrobiales</taxon>
        <taxon>Rhizobiaceae</taxon>
        <taxon>Rhizobium/Agrobacterium group</taxon>
        <taxon>Rhizobium</taxon>
    </lineage>
</organism>
<dbReference type="Gene3D" id="1.20.1290.10">
    <property type="entry name" value="AhpD-like"/>
    <property type="match status" value="1"/>
</dbReference>
<dbReference type="PANTHER" id="PTHR35446:SF2">
    <property type="entry name" value="CARBOXYMUCONOLACTONE DECARBOXYLASE-LIKE DOMAIN-CONTAINING PROTEIN"/>
    <property type="match status" value="1"/>
</dbReference>
<dbReference type="SUPFAM" id="SSF69118">
    <property type="entry name" value="AhpD-like"/>
    <property type="match status" value="1"/>
</dbReference>
<proteinExistence type="predicted"/>
<dbReference type="InterPro" id="IPR010195">
    <property type="entry name" value="Uncharacterised_peroxidase-rel"/>
</dbReference>